<gene>
    <name evidence="6" type="ORF">X797_007856</name>
</gene>
<dbReference type="Gene3D" id="1.10.8.60">
    <property type="match status" value="1"/>
</dbReference>
<reference evidence="6 7" key="1">
    <citation type="submission" date="2014-02" db="EMBL/GenBank/DDBJ databases">
        <title>The genome sequence of the entomopathogenic fungus Metarhizium robertsii ARSEF 2575.</title>
        <authorList>
            <person name="Giuliano Garisto Donzelli B."/>
            <person name="Roe B.A."/>
            <person name="Macmil S.L."/>
            <person name="Krasnoff S.B."/>
            <person name="Gibson D.M."/>
        </authorList>
    </citation>
    <scope>NUCLEOTIDE SEQUENCE [LARGE SCALE GENOMIC DNA]</scope>
    <source>
        <strain evidence="6 7">ARSEF 2575</strain>
    </source>
</reference>
<evidence type="ECO:0000259" key="5">
    <source>
        <dbReference type="Pfam" id="PF13087"/>
    </source>
</evidence>
<evidence type="ECO:0000259" key="4">
    <source>
        <dbReference type="Pfam" id="PF13086"/>
    </source>
</evidence>
<dbReference type="GO" id="GO:0005524">
    <property type="term" value="F:ATP binding"/>
    <property type="evidence" value="ECO:0007669"/>
    <property type="project" value="UniProtKB-KW"/>
</dbReference>
<keyword evidence="1" id="KW-0547">Nucleotide-binding</keyword>
<dbReference type="InterPro" id="IPR000641">
    <property type="entry name" value="CbxX/CfxQ"/>
</dbReference>
<organism evidence="6 7">
    <name type="scientific">Metarhizium robertsii</name>
    <dbReference type="NCBI Taxonomy" id="568076"/>
    <lineage>
        <taxon>Eukaryota</taxon>
        <taxon>Fungi</taxon>
        <taxon>Dikarya</taxon>
        <taxon>Ascomycota</taxon>
        <taxon>Pezizomycotina</taxon>
        <taxon>Sordariomycetes</taxon>
        <taxon>Hypocreomycetidae</taxon>
        <taxon>Hypocreales</taxon>
        <taxon>Clavicipitaceae</taxon>
        <taxon>Metarhizium</taxon>
    </lineage>
</organism>
<name>A0A0A1USA6_9HYPO</name>
<accession>A0A0A1USA6</accession>
<dbReference type="FunFam" id="3.40.50.300:FF:001660">
    <property type="entry name" value="NF-X1 finger and helicase protein, putative"/>
    <property type="match status" value="1"/>
</dbReference>
<dbReference type="PRINTS" id="PR00819">
    <property type="entry name" value="CBXCFQXSUPER"/>
</dbReference>
<dbReference type="GO" id="GO:0031048">
    <property type="term" value="P:regulatory ncRNA-mediated heterochromatin formation"/>
    <property type="evidence" value="ECO:0007669"/>
    <property type="project" value="TreeGrafter"/>
</dbReference>
<dbReference type="PANTHER" id="PTHR10887:SF341">
    <property type="entry name" value="NFX1-TYPE ZINC FINGER-CONTAINING PROTEIN 1"/>
    <property type="match status" value="1"/>
</dbReference>
<dbReference type="GO" id="GO:0031380">
    <property type="term" value="C:nuclear RNA-directed RNA polymerase complex"/>
    <property type="evidence" value="ECO:0007669"/>
    <property type="project" value="TreeGrafter"/>
</dbReference>
<feature type="domain" description="DNA2/NAM7 helicase-like C-terminal" evidence="5">
    <location>
        <begin position="635"/>
        <end position="853"/>
    </location>
</feature>
<dbReference type="HOGENOM" id="CLU_005405_0_0_1"/>
<dbReference type="Gene3D" id="3.40.50.300">
    <property type="entry name" value="P-loop containing nucleotide triphosphate hydrolases"/>
    <property type="match status" value="4"/>
</dbReference>
<dbReference type="eggNOG" id="KOG1807">
    <property type="taxonomic scope" value="Eukaryota"/>
</dbReference>
<sequence>MKIGQEKAIEPKQKHIASSLRHVDAHLQASLVGQCLQAQPSRLSAQVVGGSTANLVSMSILPTVQGLLSEVSPSKVTYARAQRMRDSRSYLEDQFWLLHQDLALWTHDEIKSFTNDDPSARRGTCLDNLTVEGPYSSGRHPWSIQFRCLQDFPALQDKNEAERRSLLQEHKTFLRNESSICLLVDGTPRWFGFLTGEEDYLCLSPPVINIRLLETELDKASLILTGAKQISCLLLHTPLFAYEPVLNGLSRMSNIPLEESLLYWTPGKPAPRIDYTLTAEMSGFLARLEEDSSLDLRETLRLSSEVRLDPSQAACFKAGLSQSVALIQGPPGTGKSFIGSLIAKAILEHSAERILLVCQTHHALDQLLTDCLRLGLAPSKIVRMGSTKKATQTTQSLSLHLARSRQWFTPSQKKEIARHRDAIDSTTSKLRDAFNNITGQKFSKVDLMKHIKTLKDGELPFYDALHPSPRTSKPEHEFYLLDRWLAGKDCGVLKAHGSRFPSVWRLNAGERKEVLSKWEREMMTKRLVMLRMAGNEHDDHVERLNAIHRDRDVNIIRRKRIIACTTTAAAKYMLTIQSAAPTVVFVEEAGQILESHILTALGPGTKQLVMIGDHKQLRPRAHHNLCVEKGNGFDLNRSLFERLILAGYPHQVLSQQHRMRPEIAALVRELSYPSLTDAPRTLDREHLRGLQNNVIFVSHSEQEFELGHVLEWRDFESTKSKRNLFEAQMVVKCVQHLTQQGYSTERIAVLTPYLGQLRLLIQEMLLHSDPQLSELDSQDLVRAGLTPPTLVPTGRPHIRVSTIDNFQGDESDIVISSLTRSNSRRDIGFMASRERLNVLLSRARDGLILVGDAETFRESPAKDSPWNQFIDSLVARGHMYDGLPTRCERHKINGAVPRSPEEFEKKCPGGGCRRPCQILVSCGIHLCRRTCHEPCDHTKIPCQVNIDWVCEEGHSETRKCHSRHQPCVKCCSKRFQRQAFAEKGVSSSDVHLKGALSEFSVLFNERYRGGARIEGGMEGVPARVFCRRVAKAFAGLDGVEMRVTLEKAWEGVIRRKKARSSVDTNTTSSTQEEYFSTEDLLGPEPREYLKTSSAWKRLQNLIGVQRMKDSMAELVDVLQLGYELELKEEPPVPITLSRLFLGQHGTGKTTVCWLYASILSDLGVLQSSDVVFKHPDDLIGDSVEASELRTEVVLQDARGKVLAIRDAPVLRDHRDDAEKACRIAVIRKLLAAAGDEQENPQCLILMFISGDRALNTFNGLGRTDIARYFPIDAAFSFDRPGDEDLSLLLDLTLRKRRLSATAVAKEAALHRLQGARGPRFGNARAVETLVDMASDRARLRQRSVSRDERLGDNVMLEEGDFSAHELN</sequence>
<dbReference type="InterPro" id="IPR041679">
    <property type="entry name" value="DNA2/NAM7-like_C"/>
</dbReference>
<proteinExistence type="predicted"/>
<protein>
    <submittedName>
        <fullName evidence="6">UvrD/REP type DNA helicase</fullName>
    </submittedName>
</protein>
<keyword evidence="2 6" id="KW-0347">Helicase</keyword>
<dbReference type="Proteomes" id="UP000030151">
    <property type="component" value="Unassembled WGS sequence"/>
</dbReference>
<evidence type="ECO:0000256" key="3">
    <source>
        <dbReference type="ARBA" id="ARBA00022840"/>
    </source>
</evidence>
<dbReference type="CDD" id="cd18808">
    <property type="entry name" value="SF1_C_Upf1"/>
    <property type="match status" value="1"/>
</dbReference>
<keyword evidence="2 6" id="KW-0378">Hydrolase</keyword>
<dbReference type="PANTHER" id="PTHR10887">
    <property type="entry name" value="DNA2/NAM7 HELICASE FAMILY"/>
    <property type="match status" value="1"/>
</dbReference>
<dbReference type="OrthoDB" id="4917429at2759"/>
<evidence type="ECO:0000256" key="2">
    <source>
        <dbReference type="ARBA" id="ARBA00022806"/>
    </source>
</evidence>
<evidence type="ECO:0000313" key="6">
    <source>
        <dbReference type="EMBL" id="EXU99133.1"/>
    </source>
</evidence>
<dbReference type="SUPFAM" id="SSF52540">
    <property type="entry name" value="P-loop containing nucleoside triphosphate hydrolases"/>
    <property type="match status" value="2"/>
</dbReference>
<evidence type="ECO:0000256" key="1">
    <source>
        <dbReference type="ARBA" id="ARBA00022741"/>
    </source>
</evidence>
<dbReference type="InterPro" id="IPR047187">
    <property type="entry name" value="SF1_C_Upf1"/>
</dbReference>
<comment type="caution">
    <text evidence="6">The sequence shown here is derived from an EMBL/GenBank/DDBJ whole genome shotgun (WGS) entry which is preliminary data.</text>
</comment>
<dbReference type="EMBL" id="JELW01000021">
    <property type="protein sequence ID" value="EXU99133.1"/>
    <property type="molecule type" value="Genomic_DNA"/>
</dbReference>
<dbReference type="InterPro" id="IPR045055">
    <property type="entry name" value="DNA2/NAM7-like"/>
</dbReference>
<evidence type="ECO:0000313" key="7">
    <source>
        <dbReference type="Proteomes" id="UP000030151"/>
    </source>
</evidence>
<dbReference type="CDD" id="cd06008">
    <property type="entry name" value="NF-X1-zinc-finger"/>
    <property type="match status" value="1"/>
</dbReference>
<dbReference type="InterPro" id="IPR027417">
    <property type="entry name" value="P-loop_NTPase"/>
</dbReference>
<dbReference type="GO" id="GO:0004386">
    <property type="term" value="F:helicase activity"/>
    <property type="evidence" value="ECO:0007669"/>
    <property type="project" value="UniProtKB-KW"/>
</dbReference>
<dbReference type="Pfam" id="PF13087">
    <property type="entry name" value="AAA_12"/>
    <property type="match status" value="1"/>
</dbReference>
<dbReference type="Pfam" id="PF13086">
    <property type="entry name" value="AAA_11"/>
    <property type="match status" value="1"/>
</dbReference>
<dbReference type="InterPro" id="IPR041677">
    <property type="entry name" value="DNA2/NAM7_AAA_11"/>
</dbReference>
<feature type="domain" description="DNA2/NAM7 helicase helicase" evidence="4">
    <location>
        <begin position="308"/>
        <end position="619"/>
    </location>
</feature>
<dbReference type="CDD" id="cd17936">
    <property type="entry name" value="EEXXEc_NFX1"/>
    <property type="match status" value="1"/>
</dbReference>
<keyword evidence="3" id="KW-0067">ATP-binding</keyword>